<reference evidence="2 3" key="1">
    <citation type="submission" date="2016-06" db="EMBL/GenBank/DDBJ databases">
        <authorList>
            <person name="Kjaerup R.B."/>
            <person name="Dalgaard T.S."/>
            <person name="Juul-Madsen H.R."/>
        </authorList>
    </citation>
    <scope>NUCLEOTIDE SEQUENCE [LARGE SCALE GENOMIC DNA]</scope>
    <source>
        <strain evidence="2">3</strain>
    </source>
</reference>
<evidence type="ECO:0000259" key="1">
    <source>
        <dbReference type="Pfam" id="PF25167"/>
    </source>
</evidence>
<evidence type="ECO:0000313" key="2">
    <source>
        <dbReference type="EMBL" id="SBT03446.1"/>
    </source>
</evidence>
<protein>
    <recommendedName>
        <fullName evidence="1">DUF7829 domain-containing protein</fullName>
    </recommendedName>
</protein>
<name>A0A1A8XFF5_9PROT</name>
<gene>
    <name evidence="2" type="ORF">ACCAA_1020016</name>
</gene>
<dbReference type="STRING" id="1860102.ACCAA_1020016"/>
<feature type="domain" description="DUF7829" evidence="1">
    <location>
        <begin position="63"/>
        <end position="121"/>
    </location>
</feature>
<dbReference type="EMBL" id="FLQX01000005">
    <property type="protein sequence ID" value="SBT03446.1"/>
    <property type="molecule type" value="Genomic_DNA"/>
</dbReference>
<dbReference type="AlphaFoldDB" id="A0A1A8XFF5"/>
<keyword evidence="3" id="KW-1185">Reference proteome</keyword>
<evidence type="ECO:0000313" key="3">
    <source>
        <dbReference type="Proteomes" id="UP000199169"/>
    </source>
</evidence>
<dbReference type="InterPro" id="IPR057151">
    <property type="entry name" value="DUF7829"/>
</dbReference>
<organism evidence="2 3">
    <name type="scientific">Candidatus Accumulibacter aalborgensis</name>
    <dbReference type="NCBI Taxonomy" id="1860102"/>
    <lineage>
        <taxon>Bacteria</taxon>
        <taxon>Pseudomonadati</taxon>
        <taxon>Pseudomonadota</taxon>
        <taxon>Betaproteobacteria</taxon>
        <taxon>Candidatus Accumulibacter</taxon>
    </lineage>
</organism>
<dbReference type="Proteomes" id="UP000199169">
    <property type="component" value="Unassembled WGS sequence"/>
</dbReference>
<proteinExistence type="predicted"/>
<sequence>MQKQLRQQEHQRLTQVKEKFESWWLDYGTADKPDYRGWEDLRRALVTEGVHLPQYPNDAPWTLLNALYSAKYGRLVGWRFKTFIEVAQRIEPAHRQHLHYFRKALAAYGRADQLRAEDRLGTALPH</sequence>
<dbReference type="Pfam" id="PF25167">
    <property type="entry name" value="DUF7829"/>
    <property type="match status" value="1"/>
</dbReference>
<accession>A0A1A8XFF5</accession>